<accession>A0AAE0F5R1</accession>
<dbReference type="EMBL" id="LGRX02026077">
    <property type="protein sequence ID" value="KAK3251380.1"/>
    <property type="molecule type" value="Genomic_DNA"/>
</dbReference>
<protein>
    <submittedName>
        <fullName evidence="5">Uncharacterized protein</fullName>
    </submittedName>
</protein>
<dbReference type="GO" id="GO:0085020">
    <property type="term" value="P:protein K6-linked ubiquitination"/>
    <property type="evidence" value="ECO:0007669"/>
    <property type="project" value="TreeGrafter"/>
</dbReference>
<feature type="region of interest" description="Disordered" evidence="4">
    <location>
        <begin position="417"/>
        <end position="452"/>
    </location>
</feature>
<dbReference type="InterPro" id="IPR036770">
    <property type="entry name" value="Ankyrin_rpt-contain_sf"/>
</dbReference>
<comment type="caution">
    <text evidence="5">The sequence shown here is derived from an EMBL/GenBank/DDBJ whole genome shotgun (WGS) entry which is preliminary data.</text>
</comment>
<dbReference type="PROSITE" id="PS50088">
    <property type="entry name" value="ANK_REPEAT"/>
    <property type="match status" value="2"/>
</dbReference>
<proteinExistence type="predicted"/>
<evidence type="ECO:0000313" key="6">
    <source>
        <dbReference type="Proteomes" id="UP001190700"/>
    </source>
</evidence>
<evidence type="ECO:0000256" key="3">
    <source>
        <dbReference type="PROSITE-ProRule" id="PRU00023"/>
    </source>
</evidence>
<keyword evidence="6" id="KW-1185">Reference proteome</keyword>
<dbReference type="GO" id="GO:0004842">
    <property type="term" value="F:ubiquitin-protein transferase activity"/>
    <property type="evidence" value="ECO:0007669"/>
    <property type="project" value="TreeGrafter"/>
</dbReference>
<dbReference type="PROSITE" id="PS50297">
    <property type="entry name" value="ANK_REP_REGION"/>
    <property type="match status" value="2"/>
</dbReference>
<feature type="region of interest" description="Disordered" evidence="4">
    <location>
        <begin position="1157"/>
        <end position="1238"/>
    </location>
</feature>
<evidence type="ECO:0000256" key="1">
    <source>
        <dbReference type="ARBA" id="ARBA00022737"/>
    </source>
</evidence>
<name>A0AAE0F5R1_9CHLO</name>
<feature type="compositionally biased region" description="Polar residues" evidence="4">
    <location>
        <begin position="1320"/>
        <end position="1331"/>
    </location>
</feature>
<reference evidence="5 6" key="1">
    <citation type="journal article" date="2015" name="Genome Biol. Evol.">
        <title>Comparative Genomics of a Bacterivorous Green Alga Reveals Evolutionary Causalities and Consequences of Phago-Mixotrophic Mode of Nutrition.</title>
        <authorList>
            <person name="Burns J.A."/>
            <person name="Paasch A."/>
            <person name="Narechania A."/>
            <person name="Kim E."/>
        </authorList>
    </citation>
    <scope>NUCLEOTIDE SEQUENCE [LARGE SCALE GENOMIC DNA]</scope>
    <source>
        <strain evidence="5 6">PLY_AMNH</strain>
    </source>
</reference>
<dbReference type="Proteomes" id="UP001190700">
    <property type="component" value="Unassembled WGS sequence"/>
</dbReference>
<feature type="repeat" description="ANK" evidence="3">
    <location>
        <begin position="65"/>
        <end position="97"/>
    </location>
</feature>
<keyword evidence="2 3" id="KW-0040">ANK repeat</keyword>
<gene>
    <name evidence="5" type="ORF">CYMTET_39284</name>
</gene>
<feature type="region of interest" description="Disordered" evidence="4">
    <location>
        <begin position="250"/>
        <end position="285"/>
    </location>
</feature>
<evidence type="ECO:0000256" key="2">
    <source>
        <dbReference type="ARBA" id="ARBA00023043"/>
    </source>
</evidence>
<feature type="compositionally biased region" description="Polar residues" evidence="4">
    <location>
        <begin position="1161"/>
        <end position="1174"/>
    </location>
</feature>
<evidence type="ECO:0000256" key="4">
    <source>
        <dbReference type="SAM" id="MobiDB-lite"/>
    </source>
</evidence>
<dbReference type="SMART" id="SM00248">
    <property type="entry name" value="ANK"/>
    <property type="match status" value="2"/>
</dbReference>
<evidence type="ECO:0000313" key="5">
    <source>
        <dbReference type="EMBL" id="KAK3251380.1"/>
    </source>
</evidence>
<dbReference type="PRINTS" id="PR01415">
    <property type="entry name" value="ANKYRIN"/>
</dbReference>
<dbReference type="PANTHER" id="PTHR24171:SF8">
    <property type="entry name" value="BRCA1-ASSOCIATED RING DOMAIN PROTEIN 1"/>
    <property type="match status" value="1"/>
</dbReference>
<dbReference type="Gene3D" id="1.25.40.20">
    <property type="entry name" value="Ankyrin repeat-containing domain"/>
    <property type="match status" value="1"/>
</dbReference>
<feature type="region of interest" description="Disordered" evidence="4">
    <location>
        <begin position="1296"/>
        <end position="1331"/>
    </location>
</feature>
<feature type="repeat" description="ANK" evidence="3">
    <location>
        <begin position="32"/>
        <end position="64"/>
    </location>
</feature>
<dbReference type="PANTHER" id="PTHR24171">
    <property type="entry name" value="ANKYRIN REPEAT DOMAIN-CONTAINING PROTEIN 39-RELATED"/>
    <property type="match status" value="1"/>
</dbReference>
<feature type="compositionally biased region" description="Polar residues" evidence="4">
    <location>
        <begin position="1301"/>
        <end position="1312"/>
    </location>
</feature>
<feature type="compositionally biased region" description="Polar residues" evidence="4">
    <location>
        <begin position="1188"/>
        <end position="1202"/>
    </location>
</feature>
<feature type="compositionally biased region" description="Basic and acidic residues" evidence="4">
    <location>
        <begin position="1177"/>
        <end position="1187"/>
    </location>
</feature>
<sequence>MGSLVLAAILGNPAEVSRQLEAGASLDEAGWDGRTALHAAAFEGNADVVRLLLDAGAFIGARDWERATPLHLAASEGHATVSSMLLEAGANLEARDAVQPKRPKLLKEPRWAEEKSLELTKQQLRMTHQLQEVLESEKRRRPGIRISQGRWVIGMVDKASDEADDRLTKYTIEDHTSAPLAGAQGDFRNVWRATRPRGELDMLSPSVAQRRRTTEIKITPSIQQTKQISSDTRMTKELELLRTKHLVSGSAKYAGLRTPPSSPSPTPLKPSNSPPSGSQSARSMECASDWSLEVAALRMDPTNLQKLALDVLPSTRRPPPCPRKPEAERQLDALQAPDVQDGPSTTSACFPAAEEADLAQPKLAEGPLQEYLNMFNKARRRRSIGQVAAAAREASLQGTGNTPAGARSAAASEVALVEPPQVQPPNSAADPEGRGSRLPGGEQRNQECVDEVSRNSAAPLLQLPSAAATGSLMLTAVSQLDSQRHDLSKPSIGSQKQVPAEELELLRDRSVVNAAKQSLLRRSQDMPAVKVDIGQLGTASSPTRKDHGINTTWNQTPAKAGGMWACCTLQAGGLWACRTLQAGGLWACCTLQAGGLWACCALQAGGMWRVARCAGGRPGGCTLQAGGQGAGGMVGVLQLQAGGLWACCTLHGGMYACTLQAGWLVGVLHAAGGRHVGVPYAAAAACGRVAALRCRRAACGVLHAAGGRLVGVLHAAGGRHVGVLACCRRAACGRVARLQAGGLWAPLHAAGGRLVAVARCMAGLWAAAKAWRLGLLTAGGRAGGLWACRTLQAGGLWACCTLQAGGLWACCTLQAGGLWACHTLQAGGLWACCTLQAGGMRAACGVLHAAGGRLVGVLHAAGVAACGRVARCRRAACGEPHAAGGRLVACRTLQAGGCGRVARLQAGGMWAVLHARRRAVCGRVARCAAGGQAVARPQAWRPGWLQRLQAGWPGVLHAAGGRLVGARCTPVAGGLWACCTLQAGGLWACRAAGGEARACCTLQAGGQGALHAAGGRLGVSHAAGGRLVGLLHAAGGRFVGVLHAAGDGLWACHTLQAGWLVGVLHAAGGRLVGVGGRPGVLHACARRLVGCCTLQAGGLWACRTLQAGGLWACCTLQAGGLWACCTLQAGGLWACCTLQAGGFCGDTVQNDIGRLQEGATPFQTPTGPASTPGKNASDGDRACEETASRSSAGTYTTASSESDLSEAGMANEPQADNGKAGNSEESKSDTKQTPPLRFLLPVDQIGAGLDGAVSTYRRKRSAMPLARGSFGIGEQHIAENTESRMVWESQLERFLNDGRSNHTTQGSTQRTLGTPEKDSSYINQRRPSWRT</sequence>
<dbReference type="InterPro" id="IPR002110">
    <property type="entry name" value="Ankyrin_rpt"/>
</dbReference>
<dbReference type="Pfam" id="PF12796">
    <property type="entry name" value="Ank_2"/>
    <property type="match status" value="1"/>
</dbReference>
<keyword evidence="1" id="KW-0677">Repeat</keyword>
<organism evidence="5 6">
    <name type="scientific">Cymbomonas tetramitiformis</name>
    <dbReference type="NCBI Taxonomy" id="36881"/>
    <lineage>
        <taxon>Eukaryota</taxon>
        <taxon>Viridiplantae</taxon>
        <taxon>Chlorophyta</taxon>
        <taxon>Pyramimonadophyceae</taxon>
        <taxon>Pyramimonadales</taxon>
        <taxon>Pyramimonadaceae</taxon>
        <taxon>Cymbomonas</taxon>
    </lineage>
</organism>
<dbReference type="SUPFAM" id="SSF48403">
    <property type="entry name" value="Ankyrin repeat"/>
    <property type="match status" value="1"/>
</dbReference>